<name>A0A830FIE7_HALAR</name>
<organism evidence="2 4">
    <name type="scientific">Haloarcula argentinensis</name>
    <dbReference type="NCBI Taxonomy" id="43776"/>
    <lineage>
        <taxon>Archaea</taxon>
        <taxon>Methanobacteriati</taxon>
        <taxon>Methanobacteriota</taxon>
        <taxon>Stenosarchaea group</taxon>
        <taxon>Halobacteria</taxon>
        <taxon>Halobacteriales</taxon>
        <taxon>Haloarculaceae</taxon>
        <taxon>Haloarcula</taxon>
    </lineage>
</organism>
<dbReference type="AlphaFoldDB" id="A0A830FIE7"/>
<feature type="region of interest" description="Disordered" evidence="1">
    <location>
        <begin position="171"/>
        <end position="206"/>
    </location>
</feature>
<protein>
    <submittedName>
        <fullName evidence="2">Uncharacterized protein</fullName>
    </submittedName>
</protein>
<comment type="caution">
    <text evidence="2">The sequence shown here is derived from an EMBL/GenBank/DDBJ whole genome shotgun (WGS) entry which is preliminary data.</text>
</comment>
<sequence length="206" mass="22806">MKKSYYALFAVLALVIVAVVAAVVVYPEPGFHQEEDTYTPPKGDVYLGEDPPGGGIVFWNVTATVHNGEYVLEFDVFTSSPQAFDPVEVPNASVQGYSDQCDLRLEKELGSFEIEADSPRHTNLTFEEPPAYIFLQTPEEIHPWLNMDVSGLRLAEQTNSTARYIQSRRINETSPCPPISNERKTATATHRGNQTANGTTELLTPT</sequence>
<evidence type="ECO:0000313" key="5">
    <source>
        <dbReference type="Proteomes" id="UP001248536"/>
    </source>
</evidence>
<evidence type="ECO:0000313" key="2">
    <source>
        <dbReference type="EMBL" id="GGM49859.1"/>
    </source>
</evidence>
<keyword evidence="5" id="KW-1185">Reference proteome</keyword>
<evidence type="ECO:0000313" key="3">
    <source>
        <dbReference type="EMBL" id="MDS0255850.1"/>
    </source>
</evidence>
<dbReference type="OrthoDB" id="373707at2157"/>
<reference evidence="3 5" key="3">
    <citation type="submission" date="2022-06" db="EMBL/GenBank/DDBJ databases">
        <title>Haloarcula sp. a new haloarchaeum isolate from saline soil.</title>
        <authorList>
            <person name="Strakova D."/>
            <person name="Galisteo C."/>
            <person name="Sanchez-Porro C."/>
            <person name="Ventosa A."/>
        </authorList>
    </citation>
    <scope>NUCLEOTIDE SEQUENCE [LARGE SCALE GENOMIC DNA]</scope>
    <source>
        <strain evidence="3 5">JCM 15760</strain>
    </source>
</reference>
<evidence type="ECO:0000256" key="1">
    <source>
        <dbReference type="SAM" id="MobiDB-lite"/>
    </source>
</evidence>
<dbReference type="RefSeq" id="WP_005532690.1">
    <property type="nucleotide sequence ID" value="NZ_BAABDY010000005.1"/>
</dbReference>
<reference evidence="2" key="2">
    <citation type="submission" date="2020-09" db="EMBL/GenBank/DDBJ databases">
        <authorList>
            <person name="Sun Q."/>
            <person name="Ohkuma M."/>
        </authorList>
    </citation>
    <scope>NUCLEOTIDE SEQUENCE</scope>
    <source>
        <strain evidence="2">JCM 15759</strain>
    </source>
</reference>
<dbReference type="EMBL" id="BMON01000004">
    <property type="protein sequence ID" value="GGM49859.1"/>
    <property type="molecule type" value="Genomic_DNA"/>
</dbReference>
<proteinExistence type="predicted"/>
<dbReference type="Proteomes" id="UP000656367">
    <property type="component" value="Unassembled WGS sequence"/>
</dbReference>
<accession>A0A830FIE7</accession>
<feature type="compositionally biased region" description="Polar residues" evidence="1">
    <location>
        <begin position="186"/>
        <end position="206"/>
    </location>
</feature>
<dbReference type="EMBL" id="JAMQCP010000005">
    <property type="protein sequence ID" value="MDS0255850.1"/>
    <property type="molecule type" value="Genomic_DNA"/>
</dbReference>
<evidence type="ECO:0000313" key="4">
    <source>
        <dbReference type="Proteomes" id="UP000656367"/>
    </source>
</evidence>
<dbReference type="Proteomes" id="UP001248536">
    <property type="component" value="Unassembled WGS sequence"/>
</dbReference>
<reference evidence="2" key="1">
    <citation type="journal article" date="2014" name="Int. J. Syst. Evol. Microbiol.">
        <title>Complete genome sequence of Corynebacterium casei LMG S-19264T (=DSM 44701T), isolated from a smear-ripened cheese.</title>
        <authorList>
            <consortium name="US DOE Joint Genome Institute (JGI-PGF)"/>
            <person name="Walter F."/>
            <person name="Albersmeier A."/>
            <person name="Kalinowski J."/>
            <person name="Ruckert C."/>
        </authorList>
    </citation>
    <scope>NUCLEOTIDE SEQUENCE</scope>
    <source>
        <strain evidence="2">JCM 15759</strain>
    </source>
</reference>
<gene>
    <name evidence="2" type="ORF">GCM10009006_33900</name>
    <name evidence="3" type="ORF">NC662_19285</name>
</gene>